<name>A0A2K8L4M0_9PROT</name>
<accession>A0A2K8L4M0</accession>
<dbReference type="InterPro" id="IPR052020">
    <property type="entry name" value="Cyclic_di-GMP/3'3'-cGAMP_PDE"/>
</dbReference>
<dbReference type="OrthoDB" id="9802066at2"/>
<dbReference type="SUPFAM" id="SSF109604">
    <property type="entry name" value="HD-domain/PDEase-like"/>
    <property type="match status" value="1"/>
</dbReference>
<proteinExistence type="predicted"/>
<evidence type="ECO:0000259" key="1">
    <source>
        <dbReference type="PROSITE" id="PS51832"/>
    </source>
</evidence>
<dbReference type="Gene3D" id="1.10.3210.10">
    <property type="entry name" value="Hypothetical protein af1432"/>
    <property type="match status" value="1"/>
</dbReference>
<evidence type="ECO:0000313" key="2">
    <source>
        <dbReference type="EMBL" id="ATX82270.1"/>
    </source>
</evidence>
<reference evidence="2 3" key="1">
    <citation type="submission" date="2016-12" db="EMBL/GenBank/DDBJ databases">
        <title>Isolation and genomic insights into novel planktonic Zetaproteobacteria from stratified waters of the Chesapeake Bay.</title>
        <authorList>
            <person name="McAllister S.M."/>
            <person name="Kato S."/>
            <person name="Chan C.S."/>
            <person name="Chiu B.K."/>
            <person name="Field E.K."/>
        </authorList>
    </citation>
    <scope>NUCLEOTIDE SEQUENCE [LARGE SCALE GENOMIC DNA]</scope>
    <source>
        <strain evidence="2 3">CP-8</strain>
    </source>
</reference>
<dbReference type="InterPro" id="IPR029016">
    <property type="entry name" value="GAF-like_dom_sf"/>
</dbReference>
<dbReference type="CDD" id="cd00077">
    <property type="entry name" value="HDc"/>
    <property type="match status" value="1"/>
</dbReference>
<dbReference type="GO" id="GO:0008081">
    <property type="term" value="F:phosphoric diester hydrolase activity"/>
    <property type="evidence" value="ECO:0007669"/>
    <property type="project" value="UniProtKB-ARBA"/>
</dbReference>
<dbReference type="InterPro" id="IPR037522">
    <property type="entry name" value="HD_GYP_dom"/>
</dbReference>
<dbReference type="SUPFAM" id="SSF55781">
    <property type="entry name" value="GAF domain-like"/>
    <property type="match status" value="1"/>
</dbReference>
<dbReference type="SMART" id="SM00065">
    <property type="entry name" value="GAF"/>
    <property type="match status" value="1"/>
</dbReference>
<dbReference type="PANTHER" id="PTHR45228">
    <property type="entry name" value="CYCLIC DI-GMP PHOSPHODIESTERASE TM_0186-RELATED"/>
    <property type="match status" value="1"/>
</dbReference>
<dbReference type="Gene3D" id="3.30.450.40">
    <property type="match status" value="1"/>
</dbReference>
<evidence type="ECO:0000313" key="3">
    <source>
        <dbReference type="Proteomes" id="UP000231637"/>
    </source>
</evidence>
<dbReference type="PROSITE" id="PS51832">
    <property type="entry name" value="HD_GYP"/>
    <property type="match status" value="1"/>
</dbReference>
<dbReference type="Pfam" id="PF01590">
    <property type="entry name" value="GAF"/>
    <property type="match status" value="1"/>
</dbReference>
<dbReference type="KEGG" id="mfn:Ga0123462_1407"/>
<protein>
    <submittedName>
        <fullName evidence="2">HD domain-containing protein</fullName>
    </submittedName>
</protein>
<dbReference type="InterPro" id="IPR003607">
    <property type="entry name" value="HD/PDEase_dom"/>
</dbReference>
<dbReference type="SMART" id="SM00471">
    <property type="entry name" value="HDc"/>
    <property type="match status" value="1"/>
</dbReference>
<feature type="domain" description="HD-GYP" evidence="1">
    <location>
        <begin position="185"/>
        <end position="382"/>
    </location>
</feature>
<dbReference type="Proteomes" id="UP000231637">
    <property type="component" value="Chromosome"/>
</dbReference>
<dbReference type="AlphaFoldDB" id="A0A2K8L4M0"/>
<dbReference type="RefSeq" id="WP_100265641.1">
    <property type="nucleotide sequence ID" value="NZ_CP018800.1"/>
</dbReference>
<sequence>MFELMSGQDAKAALKFLFNAALDIEVETDHQKFIDKVLYHARLIFNASAGSISLIDGEHLQFMTLQNDEIDITQLIGSHRRIPLRKDSIAGYVAVTGKMLHISDPYNLPEGVPYRFNSAVDKKTGFRTEAILAVPLRHPSEGVIGTLEILNPREKIFHELNIGIAKGFSSIAAANIVSKRLQGSLKNAYLETLARLGLAAEYKDEDTFQHIQRIRHSSKIIARHLGFSEEEQENIFHASAMHDVGKVSIPDGILNKKGKLDAEEWKIIQTHPEKGASILGGSDTEILQMSEQIARYHHEKWNGKGYPEGLREEQIPLVARIVAVTDVFDALVQERPYKKAWPLQDALDLIQRERGEHFDPNVVDAFFACQKEIVNIQRENGTIVE</sequence>
<dbReference type="PANTHER" id="PTHR45228:SF1">
    <property type="entry name" value="CYCLIC DI-GMP PHOSPHODIESTERASE TM_0186"/>
    <property type="match status" value="1"/>
</dbReference>
<dbReference type="Pfam" id="PF13487">
    <property type="entry name" value="HD_5"/>
    <property type="match status" value="1"/>
</dbReference>
<dbReference type="EMBL" id="CP018800">
    <property type="protein sequence ID" value="ATX82270.1"/>
    <property type="molecule type" value="Genomic_DNA"/>
</dbReference>
<organism evidence="2 3">
    <name type="scientific">Mariprofundus ferrinatatus</name>
    <dbReference type="NCBI Taxonomy" id="1921087"/>
    <lineage>
        <taxon>Bacteria</taxon>
        <taxon>Pseudomonadati</taxon>
        <taxon>Pseudomonadota</taxon>
        <taxon>Candidatius Mariprofundia</taxon>
        <taxon>Mariprofundales</taxon>
        <taxon>Mariprofundaceae</taxon>
        <taxon>Mariprofundus</taxon>
    </lineage>
</organism>
<dbReference type="InterPro" id="IPR003018">
    <property type="entry name" value="GAF"/>
</dbReference>
<gene>
    <name evidence="2" type="ORF">Ga0123462_1407</name>
</gene>
<keyword evidence="3" id="KW-1185">Reference proteome</keyword>